<evidence type="ECO:0000256" key="8">
    <source>
        <dbReference type="SAM" id="MobiDB-lite"/>
    </source>
</evidence>
<evidence type="ECO:0000259" key="10">
    <source>
        <dbReference type="SMART" id="SM00856"/>
    </source>
</evidence>
<comment type="catalytic activity">
    <reaction evidence="7">
        <text>[(1-&gt;4)-alpha-D-galacturonosyl methyl ester](n) + n H2O = [(1-&gt;4)-alpha-D-galacturonosyl](n) + n methanol + n H(+)</text>
        <dbReference type="Rhea" id="RHEA:22380"/>
        <dbReference type="Rhea" id="RHEA-COMP:14570"/>
        <dbReference type="Rhea" id="RHEA-COMP:14573"/>
        <dbReference type="ChEBI" id="CHEBI:15377"/>
        <dbReference type="ChEBI" id="CHEBI:15378"/>
        <dbReference type="ChEBI" id="CHEBI:17790"/>
        <dbReference type="ChEBI" id="CHEBI:140522"/>
        <dbReference type="ChEBI" id="CHEBI:140523"/>
        <dbReference type="EC" id="3.1.1.11"/>
    </reaction>
</comment>
<feature type="transmembrane region" description="Helical" evidence="9">
    <location>
        <begin position="36"/>
        <end position="58"/>
    </location>
</feature>
<evidence type="ECO:0000256" key="1">
    <source>
        <dbReference type="ARBA" id="ARBA00005184"/>
    </source>
</evidence>
<comment type="caution">
    <text evidence="11">The sequence shown here is derived from an EMBL/GenBank/DDBJ whole genome shotgun (WGS) entry which is preliminary data.</text>
</comment>
<sequence length="311" mass="33735">MEYGRLGSPEPGSLGSSSRSLTPNQTRTPKKSKLKLFLILAAILVLVAAAAASAAVFIRNRDDPRGGAQLHSRRPSQAISRACGRTRYPNLCIDSLLDFPGASEKDLVHISVNVTLRRFGHALYSASEISNLNMDPRVRSAFDDCLELLDDSVDLLSKSLTSVTPGGATAAHDVMTWLSASLTNQETCSEGFDELNGYVKSQMSDHLKDLSELVSNCLAIYSAAAGGGDFSGVPIQNRRRLLSGVKEEHKQFPAWLSRRDRMLMDMPASAITADYIVSKDGNGTSKTIAEAIKKVPDNSTRRYIIYVKAGK</sequence>
<dbReference type="Gene3D" id="2.160.20.10">
    <property type="entry name" value="Single-stranded right-handed beta-helix, Pectin lyase-like"/>
    <property type="match status" value="1"/>
</dbReference>
<evidence type="ECO:0000256" key="3">
    <source>
        <dbReference type="ARBA" id="ARBA00007786"/>
    </source>
</evidence>
<feature type="region of interest" description="Disordered" evidence="8">
    <location>
        <begin position="1"/>
        <end position="27"/>
    </location>
</feature>
<keyword evidence="12" id="KW-1185">Reference proteome</keyword>
<proteinExistence type="inferred from homology"/>
<dbReference type="NCBIfam" id="TIGR01614">
    <property type="entry name" value="PME_inhib"/>
    <property type="match status" value="1"/>
</dbReference>
<keyword evidence="9" id="KW-0812">Transmembrane</keyword>
<feature type="compositionally biased region" description="Low complexity" evidence="8">
    <location>
        <begin position="1"/>
        <end position="21"/>
    </location>
</feature>
<dbReference type="Proteomes" id="UP001632038">
    <property type="component" value="Unassembled WGS sequence"/>
</dbReference>
<dbReference type="EC" id="3.1.1.11" evidence="11"/>
<dbReference type="EMBL" id="JAVIJP010000005">
    <property type="protein sequence ID" value="KAL3653628.1"/>
    <property type="molecule type" value="Genomic_DNA"/>
</dbReference>
<accession>A0ABD3EH38</accession>
<keyword evidence="5" id="KW-0063">Aspartyl esterase</keyword>
<dbReference type="GO" id="GO:0071555">
    <property type="term" value="P:cell wall organization"/>
    <property type="evidence" value="ECO:0007669"/>
    <property type="project" value="UniProtKB-KW"/>
</dbReference>
<keyword evidence="4 11" id="KW-0378">Hydrolase</keyword>
<dbReference type="PANTHER" id="PTHR31707">
    <property type="entry name" value="PECTINESTERASE"/>
    <property type="match status" value="1"/>
</dbReference>
<dbReference type="InterPro" id="IPR012334">
    <property type="entry name" value="Pectin_lyas_fold"/>
</dbReference>
<dbReference type="SMART" id="SM00856">
    <property type="entry name" value="PMEI"/>
    <property type="match status" value="1"/>
</dbReference>
<dbReference type="CDD" id="cd15798">
    <property type="entry name" value="PMEI-like_3"/>
    <property type="match status" value="1"/>
</dbReference>
<keyword evidence="6" id="KW-0961">Cell wall biogenesis/degradation</keyword>
<gene>
    <name evidence="11" type="primary">PME34_1</name>
    <name evidence="11" type="ORF">CASFOL_003309</name>
</gene>
<evidence type="ECO:0000256" key="4">
    <source>
        <dbReference type="ARBA" id="ARBA00022801"/>
    </source>
</evidence>
<keyword evidence="9" id="KW-1133">Transmembrane helix</keyword>
<dbReference type="Pfam" id="PF04043">
    <property type="entry name" value="PMEI"/>
    <property type="match status" value="1"/>
</dbReference>
<reference evidence="12" key="1">
    <citation type="journal article" date="2024" name="IScience">
        <title>Strigolactones Initiate the Formation of Haustorium-like Structures in Castilleja.</title>
        <authorList>
            <person name="Buerger M."/>
            <person name="Peterson D."/>
            <person name="Chory J."/>
        </authorList>
    </citation>
    <scope>NUCLEOTIDE SEQUENCE [LARGE SCALE GENOMIC DNA]</scope>
</reference>
<dbReference type="InterPro" id="IPR006501">
    <property type="entry name" value="Pectinesterase_inhib_dom"/>
</dbReference>
<dbReference type="GO" id="GO:0030599">
    <property type="term" value="F:pectinesterase activity"/>
    <property type="evidence" value="ECO:0007669"/>
    <property type="project" value="UniProtKB-EC"/>
</dbReference>
<evidence type="ECO:0000256" key="7">
    <source>
        <dbReference type="ARBA" id="ARBA00047928"/>
    </source>
</evidence>
<dbReference type="InterPro" id="IPR000070">
    <property type="entry name" value="Pectinesterase_cat"/>
</dbReference>
<dbReference type="SUPFAM" id="SSF101148">
    <property type="entry name" value="Plant invertase/pectin methylesterase inhibitor"/>
    <property type="match status" value="1"/>
</dbReference>
<dbReference type="InterPro" id="IPR011050">
    <property type="entry name" value="Pectin_lyase_fold/virulence"/>
</dbReference>
<name>A0ABD3EH38_9LAMI</name>
<evidence type="ECO:0000256" key="6">
    <source>
        <dbReference type="ARBA" id="ARBA00023316"/>
    </source>
</evidence>
<keyword evidence="9" id="KW-0472">Membrane</keyword>
<evidence type="ECO:0000256" key="9">
    <source>
        <dbReference type="SAM" id="Phobius"/>
    </source>
</evidence>
<comment type="similarity">
    <text evidence="3">In the C-terminal section; belongs to the pectinesterase family.</text>
</comment>
<dbReference type="AlphaFoldDB" id="A0ABD3EH38"/>
<dbReference type="InterPro" id="IPR035513">
    <property type="entry name" value="Invertase/methylesterase_inhib"/>
</dbReference>
<organism evidence="11 12">
    <name type="scientific">Castilleja foliolosa</name>
    <dbReference type="NCBI Taxonomy" id="1961234"/>
    <lineage>
        <taxon>Eukaryota</taxon>
        <taxon>Viridiplantae</taxon>
        <taxon>Streptophyta</taxon>
        <taxon>Embryophyta</taxon>
        <taxon>Tracheophyta</taxon>
        <taxon>Spermatophyta</taxon>
        <taxon>Magnoliopsida</taxon>
        <taxon>eudicotyledons</taxon>
        <taxon>Gunneridae</taxon>
        <taxon>Pentapetalae</taxon>
        <taxon>asterids</taxon>
        <taxon>lamiids</taxon>
        <taxon>Lamiales</taxon>
        <taxon>Orobanchaceae</taxon>
        <taxon>Pedicularideae</taxon>
        <taxon>Castillejinae</taxon>
        <taxon>Castilleja</taxon>
    </lineage>
</organism>
<protein>
    <submittedName>
        <fullName evidence="11">Pectinesterase/pectinesterase inhibitor 34</fullName>
        <ecNumber evidence="11">3.1.1.11</ecNumber>
    </submittedName>
</protein>
<dbReference type="Gene3D" id="1.20.140.40">
    <property type="entry name" value="Invertase/pectin methylesterase inhibitor family protein"/>
    <property type="match status" value="1"/>
</dbReference>
<evidence type="ECO:0000313" key="11">
    <source>
        <dbReference type="EMBL" id="KAL3653628.1"/>
    </source>
</evidence>
<dbReference type="SUPFAM" id="SSF51126">
    <property type="entry name" value="Pectin lyase-like"/>
    <property type="match status" value="1"/>
</dbReference>
<evidence type="ECO:0000313" key="12">
    <source>
        <dbReference type="Proteomes" id="UP001632038"/>
    </source>
</evidence>
<comment type="similarity">
    <text evidence="2">In the N-terminal section; belongs to the PMEI family.</text>
</comment>
<evidence type="ECO:0000256" key="5">
    <source>
        <dbReference type="ARBA" id="ARBA00023085"/>
    </source>
</evidence>
<feature type="domain" description="Pectinesterase inhibitor" evidence="10">
    <location>
        <begin position="74"/>
        <end position="220"/>
    </location>
</feature>
<evidence type="ECO:0000256" key="2">
    <source>
        <dbReference type="ARBA" id="ARBA00006027"/>
    </source>
</evidence>
<comment type="pathway">
    <text evidence="1">Glycan metabolism; pectin degradation; 2-dehydro-3-deoxy-D-gluconate from pectin: step 1/5.</text>
</comment>
<dbReference type="Pfam" id="PF01095">
    <property type="entry name" value="Pectinesterase"/>
    <property type="match status" value="1"/>
</dbReference>